<dbReference type="OrthoDB" id="446723at2759"/>
<gene>
    <name evidence="2" type="primary">PLEST004441</name>
    <name evidence="2" type="ORF">PLESTB_001418500</name>
</gene>
<evidence type="ECO:0000259" key="1">
    <source>
        <dbReference type="Pfam" id="PF12146"/>
    </source>
</evidence>
<dbReference type="EMBL" id="BRXU01000025">
    <property type="protein sequence ID" value="GLC58930.1"/>
    <property type="molecule type" value="Genomic_DNA"/>
</dbReference>
<organism evidence="2 3">
    <name type="scientific">Pleodorina starrii</name>
    <dbReference type="NCBI Taxonomy" id="330485"/>
    <lineage>
        <taxon>Eukaryota</taxon>
        <taxon>Viridiplantae</taxon>
        <taxon>Chlorophyta</taxon>
        <taxon>core chlorophytes</taxon>
        <taxon>Chlorophyceae</taxon>
        <taxon>CS clade</taxon>
        <taxon>Chlamydomonadales</taxon>
        <taxon>Volvocaceae</taxon>
        <taxon>Pleodorina</taxon>
    </lineage>
</organism>
<dbReference type="PANTHER" id="PTHR12277:SF81">
    <property type="entry name" value="PROTEIN ABHD13"/>
    <property type="match status" value="1"/>
</dbReference>
<sequence length="313" mass="34014">MGPWDRFVESLSSKLAFFPPQPATYEVREHQDGTGECYLHPLAPDVPKVLSCKVKVIPVPPLKRGGGGTQVVTAFFRHGDGTSRTHGSASAAAGGHASSGQQQQQQRLTILYSHGNAVDLGHMLPVFRDLARVLRVNVMGYDYSGYGCSTGTPTVNNTLADITAVLRCLHDVYGVPPDRVVLYGQSVGSGPSCYLASEQPDLAGVVLHSPLLSGVRVLKPHVRWWPAWADVYPNHTLAPKIKAPVLVMHGTEDEVIHISCGQRLLELCPNKATPLWARGFGHQDLEQCSEYEPSLRAFLAKVAVGGRQQQQQQ</sequence>
<dbReference type="InterPro" id="IPR029058">
    <property type="entry name" value="AB_hydrolase_fold"/>
</dbReference>
<dbReference type="SUPFAM" id="SSF53474">
    <property type="entry name" value="alpha/beta-Hydrolases"/>
    <property type="match status" value="1"/>
</dbReference>
<evidence type="ECO:0000313" key="2">
    <source>
        <dbReference type="EMBL" id="GLC58930.1"/>
    </source>
</evidence>
<reference evidence="2 3" key="1">
    <citation type="journal article" date="2023" name="Commun. Biol.">
        <title>Reorganization of the ancestral sex-determining regions during the evolution of trioecy in Pleodorina starrii.</title>
        <authorList>
            <person name="Takahashi K."/>
            <person name="Suzuki S."/>
            <person name="Kawai-Toyooka H."/>
            <person name="Yamamoto K."/>
            <person name="Hamaji T."/>
            <person name="Ootsuki R."/>
            <person name="Yamaguchi H."/>
            <person name="Kawachi M."/>
            <person name="Higashiyama T."/>
            <person name="Nozaki H."/>
        </authorList>
    </citation>
    <scope>NUCLEOTIDE SEQUENCE [LARGE SCALE GENOMIC DNA]</scope>
    <source>
        <strain evidence="2 3">NIES-4479</strain>
    </source>
</reference>
<dbReference type="Pfam" id="PF12146">
    <property type="entry name" value="Hydrolase_4"/>
    <property type="match status" value="1"/>
</dbReference>
<feature type="domain" description="Serine aminopeptidase S33" evidence="1">
    <location>
        <begin position="105"/>
        <end position="225"/>
    </location>
</feature>
<keyword evidence="3" id="KW-1185">Reference proteome</keyword>
<dbReference type="Proteomes" id="UP001165080">
    <property type="component" value="Unassembled WGS sequence"/>
</dbReference>
<dbReference type="InterPro" id="IPR022742">
    <property type="entry name" value="Hydrolase_4"/>
</dbReference>
<comment type="caution">
    <text evidence="2">The sequence shown here is derived from an EMBL/GenBank/DDBJ whole genome shotgun (WGS) entry which is preliminary data.</text>
</comment>
<dbReference type="Gene3D" id="3.40.50.1820">
    <property type="entry name" value="alpha/beta hydrolase"/>
    <property type="match status" value="1"/>
</dbReference>
<name>A0A9W6BWA6_9CHLO</name>
<dbReference type="PANTHER" id="PTHR12277">
    <property type="entry name" value="ALPHA/BETA HYDROLASE DOMAIN-CONTAINING PROTEIN"/>
    <property type="match status" value="1"/>
</dbReference>
<evidence type="ECO:0000313" key="3">
    <source>
        <dbReference type="Proteomes" id="UP001165080"/>
    </source>
</evidence>
<protein>
    <recommendedName>
        <fullName evidence="1">Serine aminopeptidase S33 domain-containing protein</fullName>
    </recommendedName>
</protein>
<accession>A0A9W6BWA6</accession>
<dbReference type="AlphaFoldDB" id="A0A9W6BWA6"/>
<proteinExistence type="predicted"/>